<evidence type="ECO:0008006" key="4">
    <source>
        <dbReference type="Google" id="ProtNLM"/>
    </source>
</evidence>
<name>A0A285CJ70_9RHOB</name>
<organism evidence="2 3">
    <name type="scientific">Cereibacter ovatus</name>
    <dbReference type="NCBI Taxonomy" id="439529"/>
    <lineage>
        <taxon>Bacteria</taxon>
        <taxon>Pseudomonadati</taxon>
        <taxon>Pseudomonadota</taxon>
        <taxon>Alphaproteobacteria</taxon>
        <taxon>Rhodobacterales</taxon>
        <taxon>Paracoccaceae</taxon>
        <taxon>Cereibacter</taxon>
    </lineage>
</organism>
<dbReference type="EMBL" id="OAOQ01000001">
    <property type="protein sequence ID" value="SNX67642.1"/>
    <property type="molecule type" value="Genomic_DNA"/>
</dbReference>
<evidence type="ECO:0000313" key="2">
    <source>
        <dbReference type="EMBL" id="SNX67642.1"/>
    </source>
</evidence>
<dbReference type="AlphaFoldDB" id="A0A285CJ70"/>
<evidence type="ECO:0000313" key="3">
    <source>
        <dbReference type="Proteomes" id="UP000219467"/>
    </source>
</evidence>
<accession>A0A285CJ70</accession>
<dbReference type="OrthoDB" id="9811423at2"/>
<proteinExistence type="predicted"/>
<dbReference type="RefSeq" id="WP_097028879.1">
    <property type="nucleotide sequence ID" value="NZ_OAOQ01000001.1"/>
</dbReference>
<dbReference type="Proteomes" id="UP000219467">
    <property type="component" value="Unassembled WGS sequence"/>
</dbReference>
<dbReference type="Pfam" id="PF06945">
    <property type="entry name" value="DUF1289"/>
    <property type="match status" value="1"/>
</dbReference>
<reference evidence="3" key="1">
    <citation type="submission" date="2017-08" db="EMBL/GenBank/DDBJ databases">
        <authorList>
            <person name="Varghese N."/>
            <person name="Submissions S."/>
        </authorList>
    </citation>
    <scope>NUCLEOTIDE SEQUENCE [LARGE SCALE GENOMIC DNA]</scope>
    <source>
        <strain evidence="3">JA234</strain>
    </source>
</reference>
<keyword evidence="3" id="KW-1185">Reference proteome</keyword>
<dbReference type="InterPro" id="IPR010710">
    <property type="entry name" value="DUF1289"/>
</dbReference>
<sequence length="76" mass="8767">MKDDLWTRDEIESPCVKLCMIHPEERICVGCHRTLDEIAAWSRLSPDARRTIMADLPARAPRLARRRGGHDGRTTR</sequence>
<dbReference type="PANTHER" id="PTHR35175">
    <property type="entry name" value="DUF1289 DOMAIN-CONTAINING PROTEIN"/>
    <property type="match status" value="1"/>
</dbReference>
<dbReference type="PANTHER" id="PTHR35175:SF2">
    <property type="entry name" value="DUF1289 DOMAIN-CONTAINING PROTEIN"/>
    <property type="match status" value="1"/>
</dbReference>
<protein>
    <recommendedName>
        <fullName evidence="4">DUF1289 domain-containing protein</fullName>
    </recommendedName>
</protein>
<evidence type="ECO:0000256" key="1">
    <source>
        <dbReference type="SAM" id="MobiDB-lite"/>
    </source>
</evidence>
<feature type="region of interest" description="Disordered" evidence="1">
    <location>
        <begin position="56"/>
        <end position="76"/>
    </location>
</feature>
<gene>
    <name evidence="2" type="ORF">SAMN05878503_101279</name>
</gene>